<comment type="catalytic activity">
    <reaction evidence="1">
        <text>ATP + protein L-histidine = ADP + protein N-phospho-L-histidine.</text>
        <dbReference type="EC" id="2.7.13.3"/>
    </reaction>
</comment>
<keyword evidence="5" id="KW-0808">Transferase</keyword>
<accession>A0ABP3QRW0</accession>
<dbReference type="PROSITE" id="PS50109">
    <property type="entry name" value="HIS_KIN"/>
    <property type="match status" value="1"/>
</dbReference>
<dbReference type="SUPFAM" id="SSF55874">
    <property type="entry name" value="ATPase domain of HSP90 chaperone/DNA topoisomerase II/histidine kinase"/>
    <property type="match status" value="1"/>
</dbReference>
<dbReference type="Gene3D" id="3.30.565.10">
    <property type="entry name" value="Histidine kinase-like ATPase, C-terminal domain"/>
    <property type="match status" value="1"/>
</dbReference>
<keyword evidence="9" id="KW-0472">Membrane</keyword>
<dbReference type="InterPro" id="IPR005467">
    <property type="entry name" value="His_kinase_dom"/>
</dbReference>
<dbReference type="RefSeq" id="WP_343801551.1">
    <property type="nucleotide sequence ID" value="NZ_BAAADE010000001.1"/>
</dbReference>
<proteinExistence type="predicted"/>
<feature type="domain" description="Histidine kinase" evidence="10">
    <location>
        <begin position="293"/>
        <end position="507"/>
    </location>
</feature>
<dbReference type="Gene3D" id="6.10.340.10">
    <property type="match status" value="1"/>
</dbReference>
<dbReference type="InterPro" id="IPR003660">
    <property type="entry name" value="HAMP_dom"/>
</dbReference>
<feature type="domain" description="HAMP" evidence="11">
    <location>
        <begin position="224"/>
        <end position="279"/>
    </location>
</feature>
<gene>
    <name evidence="12" type="ORF">GCM10008943_07430</name>
</gene>
<dbReference type="InterPro" id="IPR003594">
    <property type="entry name" value="HATPase_dom"/>
</dbReference>
<dbReference type="Pfam" id="PF02518">
    <property type="entry name" value="HATPase_c"/>
    <property type="match status" value="1"/>
</dbReference>
<dbReference type="PANTHER" id="PTHR44936">
    <property type="entry name" value="SENSOR PROTEIN CREC"/>
    <property type="match status" value="1"/>
</dbReference>
<evidence type="ECO:0000256" key="6">
    <source>
        <dbReference type="ARBA" id="ARBA00022741"/>
    </source>
</evidence>
<reference evidence="13" key="1">
    <citation type="journal article" date="2019" name="Int. J. Syst. Evol. Microbiol.">
        <title>The Global Catalogue of Microorganisms (GCM) 10K type strain sequencing project: providing services to taxonomists for standard genome sequencing and annotation.</title>
        <authorList>
            <consortium name="The Broad Institute Genomics Platform"/>
            <consortium name="The Broad Institute Genome Sequencing Center for Infectious Disease"/>
            <person name="Wu L."/>
            <person name="Ma J."/>
        </authorList>
    </citation>
    <scope>NUCLEOTIDE SEQUENCE [LARGE SCALE GENOMIC DNA]</scope>
    <source>
        <strain evidence="13">JCM 15115</strain>
    </source>
</reference>
<protein>
    <recommendedName>
        <fullName evidence="3">histidine kinase</fullName>
        <ecNumber evidence="3">2.7.13.3</ecNumber>
    </recommendedName>
</protein>
<name>A0ABP3QRW0_9HYPH</name>
<dbReference type="GO" id="GO:0016301">
    <property type="term" value="F:kinase activity"/>
    <property type="evidence" value="ECO:0007669"/>
    <property type="project" value="UniProtKB-KW"/>
</dbReference>
<evidence type="ECO:0000313" key="13">
    <source>
        <dbReference type="Proteomes" id="UP001424441"/>
    </source>
</evidence>
<keyword evidence="6" id="KW-0547">Nucleotide-binding</keyword>
<evidence type="ECO:0000256" key="8">
    <source>
        <dbReference type="ARBA" id="ARBA00022840"/>
    </source>
</evidence>
<evidence type="ECO:0000256" key="4">
    <source>
        <dbReference type="ARBA" id="ARBA00022553"/>
    </source>
</evidence>
<comment type="subcellular location">
    <subcellularLocation>
        <location evidence="2">Membrane</location>
    </subcellularLocation>
</comment>
<evidence type="ECO:0000259" key="11">
    <source>
        <dbReference type="PROSITE" id="PS50885"/>
    </source>
</evidence>
<dbReference type="EC" id="2.7.13.3" evidence="3"/>
<dbReference type="PANTHER" id="PTHR44936:SF10">
    <property type="entry name" value="SENSOR PROTEIN RSTB"/>
    <property type="match status" value="1"/>
</dbReference>
<feature type="transmembrane region" description="Helical" evidence="9">
    <location>
        <begin position="199"/>
        <end position="222"/>
    </location>
</feature>
<evidence type="ECO:0000256" key="3">
    <source>
        <dbReference type="ARBA" id="ARBA00012438"/>
    </source>
</evidence>
<evidence type="ECO:0000256" key="9">
    <source>
        <dbReference type="SAM" id="Phobius"/>
    </source>
</evidence>
<evidence type="ECO:0000259" key="10">
    <source>
        <dbReference type="PROSITE" id="PS50109"/>
    </source>
</evidence>
<dbReference type="InterPro" id="IPR004358">
    <property type="entry name" value="Sig_transdc_His_kin-like_C"/>
</dbReference>
<keyword evidence="7 12" id="KW-0418">Kinase</keyword>
<dbReference type="SMART" id="SM00387">
    <property type="entry name" value="HATPase_c"/>
    <property type="match status" value="1"/>
</dbReference>
<dbReference type="InterPro" id="IPR050980">
    <property type="entry name" value="2C_sensor_his_kinase"/>
</dbReference>
<feature type="transmembrane region" description="Helical" evidence="9">
    <location>
        <begin position="49"/>
        <end position="70"/>
    </location>
</feature>
<evidence type="ECO:0000256" key="2">
    <source>
        <dbReference type="ARBA" id="ARBA00004370"/>
    </source>
</evidence>
<comment type="caution">
    <text evidence="12">The sequence shown here is derived from an EMBL/GenBank/DDBJ whole genome shotgun (WGS) entry which is preliminary data.</text>
</comment>
<dbReference type="EMBL" id="BAAADE010000001">
    <property type="protein sequence ID" value="GAA0594818.1"/>
    <property type="molecule type" value="Genomic_DNA"/>
</dbReference>
<dbReference type="PRINTS" id="PR00344">
    <property type="entry name" value="BCTRLSENSOR"/>
</dbReference>
<evidence type="ECO:0000256" key="7">
    <source>
        <dbReference type="ARBA" id="ARBA00022777"/>
    </source>
</evidence>
<keyword evidence="13" id="KW-1185">Reference proteome</keyword>
<dbReference type="InterPro" id="IPR036890">
    <property type="entry name" value="HATPase_C_sf"/>
</dbReference>
<keyword evidence="4" id="KW-0597">Phosphoprotein</keyword>
<dbReference type="Proteomes" id="UP001424441">
    <property type="component" value="Unassembled WGS sequence"/>
</dbReference>
<sequence length="507" mass="56398">MASEPAHTHLTEGYEPDLSTAAQPAAIAADIPAQQPTARMKRPSFFQRLSNKFLLMTMLAVLVAEILIFIPSTASMRMRWLTNLLDTVAPVALVLEDEKDQIRSRDSQDKILYATNSKSISITTDGQTSVLATSAQPFIVDANVNPRQTSESQAIWDAFATLFDSTERNLRVTSTIPNTDKTLEIVISSQPLRSALLVYARYVAIISLLISIMAAGFIYLIIHEMLLRPVIRMHRDMISFAEKPDDPSRIILPEQRQDELGIAQQQLALMQTNLQQTYTERKHLADLGMAVSKINHDMRNILASAQLMSDSLAEVKDPAVKRFAPRLIRTLSRAISYSESVVAYGRTKEAAPNPRRTVLHSIVQDVEDVINSDNLHNISFINEVPDDFILTTDDEQLFRILTNLCRNAMQALQSMPDPIGEEDFKKQITVQATTADNQIFIDVRDNGPGLSPKAKENLFTAFRGSTRNDGTGLGLVIVQDLVRANGGEILYCEDSQPGAHFRIILPA</sequence>
<keyword evidence="8" id="KW-0067">ATP-binding</keyword>
<dbReference type="PROSITE" id="PS50885">
    <property type="entry name" value="HAMP"/>
    <property type="match status" value="1"/>
</dbReference>
<organism evidence="12 13">
    <name type="scientific">Paenochrobactrum glaciei</name>
    <dbReference type="NCBI Taxonomy" id="486407"/>
    <lineage>
        <taxon>Bacteria</taxon>
        <taxon>Pseudomonadati</taxon>
        <taxon>Pseudomonadota</taxon>
        <taxon>Alphaproteobacteria</taxon>
        <taxon>Hyphomicrobiales</taxon>
        <taxon>Brucellaceae</taxon>
        <taxon>Paenochrobactrum</taxon>
    </lineage>
</organism>
<keyword evidence="9" id="KW-0812">Transmembrane</keyword>
<evidence type="ECO:0000256" key="5">
    <source>
        <dbReference type="ARBA" id="ARBA00022679"/>
    </source>
</evidence>
<evidence type="ECO:0000256" key="1">
    <source>
        <dbReference type="ARBA" id="ARBA00000085"/>
    </source>
</evidence>
<evidence type="ECO:0000313" key="12">
    <source>
        <dbReference type="EMBL" id="GAA0594818.1"/>
    </source>
</evidence>
<keyword evidence="9" id="KW-1133">Transmembrane helix</keyword>